<feature type="region of interest" description="Disordered" evidence="1">
    <location>
        <begin position="123"/>
        <end position="183"/>
    </location>
</feature>
<proteinExistence type="predicted"/>
<organism evidence="2 3">
    <name type="scientific">Acinonyx jubatus</name>
    <name type="common">Cheetah</name>
    <dbReference type="NCBI Taxonomy" id="32536"/>
    <lineage>
        <taxon>Eukaryota</taxon>
        <taxon>Metazoa</taxon>
        <taxon>Chordata</taxon>
        <taxon>Craniata</taxon>
        <taxon>Vertebrata</taxon>
        <taxon>Euteleostomi</taxon>
        <taxon>Mammalia</taxon>
        <taxon>Eutheria</taxon>
        <taxon>Laurasiatheria</taxon>
        <taxon>Carnivora</taxon>
        <taxon>Feliformia</taxon>
        <taxon>Felidae</taxon>
        <taxon>Felinae</taxon>
        <taxon>Acinonyx</taxon>
    </lineage>
</organism>
<reference evidence="3" key="1">
    <citation type="submission" date="2025-08" db="UniProtKB">
        <authorList>
            <consortium name="RefSeq"/>
        </authorList>
    </citation>
    <scope>IDENTIFICATION</scope>
    <source>
        <tissue evidence="3">Blood</tissue>
    </source>
</reference>
<evidence type="ECO:0000256" key="1">
    <source>
        <dbReference type="SAM" id="MobiDB-lite"/>
    </source>
</evidence>
<feature type="region of interest" description="Disordered" evidence="1">
    <location>
        <begin position="1"/>
        <end position="43"/>
    </location>
</feature>
<dbReference type="Proteomes" id="UP001652583">
    <property type="component" value="Chromosome D4"/>
</dbReference>
<feature type="region of interest" description="Disordered" evidence="1">
    <location>
        <begin position="291"/>
        <end position="402"/>
    </location>
</feature>
<feature type="region of interest" description="Disordered" evidence="1">
    <location>
        <begin position="210"/>
        <end position="274"/>
    </location>
</feature>
<name>A0ABM3NLR7_ACIJB</name>
<evidence type="ECO:0000313" key="2">
    <source>
        <dbReference type="Proteomes" id="UP001652583"/>
    </source>
</evidence>
<sequence>MLWPPAPSELHPCPRRAAGGGNAGRRRWPTWPPGQQVVLPGKGAEPLCEGGARCREQGEAQSAEGRGLCPSPALLLPLAASVLHFKEHPREGVPGEARSPVAALWRGRLYSCQADREELTLPTRLLPRPPPAGLAHTLTHSAPLEPGQAGPAACRLRPRRRPRAASRERGGRLPGSGTGNTRWGVQAEQPRARGHGGGWGWQSPAPASARSGFCLGRGSGPPVLPRTGSGDVGDSRSDGSVLRMGKVRSGPPSRPWKGPPEEQTPMRAEGRRETQWRLSQGFRGRDRSARVLTGWPTWPGPVEGRGAGEPAWLGPGQSGSPWQARPVFLLSQSVERRTEQAAHAPAPGHPGGPRTLQAVPEAGPGTHRLHTSLLPGARPPGAHHVRSSEPSQPPPASAAQGS</sequence>
<dbReference type="RefSeq" id="XP_053060376.1">
    <property type="nucleotide sequence ID" value="XM_053204401.1"/>
</dbReference>
<gene>
    <name evidence="3" type="primary">LOC113596851</name>
</gene>
<keyword evidence="2" id="KW-1185">Reference proteome</keyword>
<dbReference type="GeneID" id="113596851"/>
<evidence type="ECO:0000313" key="3">
    <source>
        <dbReference type="RefSeq" id="XP_053060376.1"/>
    </source>
</evidence>
<accession>A0ABM3NLR7</accession>
<protein>
    <submittedName>
        <fullName evidence="3">Collagen alpha-1(III) chain-like</fullName>
    </submittedName>
</protein>